<dbReference type="GO" id="GO:0000976">
    <property type="term" value="F:transcription cis-regulatory region binding"/>
    <property type="evidence" value="ECO:0007669"/>
    <property type="project" value="TreeGrafter"/>
</dbReference>
<evidence type="ECO:0000313" key="7">
    <source>
        <dbReference type="Proteomes" id="UP000010467"/>
    </source>
</evidence>
<dbReference type="PANTHER" id="PTHR30146">
    <property type="entry name" value="LACI-RELATED TRANSCRIPTIONAL REPRESSOR"/>
    <property type="match status" value="1"/>
</dbReference>
<dbReference type="SUPFAM" id="SSF53822">
    <property type="entry name" value="Periplasmic binding protein-like I"/>
    <property type="match status" value="1"/>
</dbReference>
<dbReference type="SMART" id="SM00354">
    <property type="entry name" value="HTH_LACI"/>
    <property type="match status" value="1"/>
</dbReference>
<gene>
    <name evidence="6" type="ordered locus">Deipe_4399</name>
</gene>
<keyword evidence="2" id="KW-0238">DNA-binding</keyword>
<dbReference type="InterPro" id="IPR028082">
    <property type="entry name" value="Peripla_BP_I"/>
</dbReference>
<dbReference type="InterPro" id="IPR046335">
    <property type="entry name" value="LacI/GalR-like_sensor"/>
</dbReference>
<dbReference type="Pfam" id="PF00356">
    <property type="entry name" value="LacI"/>
    <property type="match status" value="1"/>
</dbReference>
<dbReference type="GO" id="GO:0003700">
    <property type="term" value="F:DNA-binding transcription factor activity"/>
    <property type="evidence" value="ECO:0007669"/>
    <property type="project" value="TreeGrafter"/>
</dbReference>
<dbReference type="RefSeq" id="WP_015231634.1">
    <property type="nucleotide sequence ID" value="NC_019790.1"/>
</dbReference>
<accession>L0A8I4</accession>
<dbReference type="PROSITE" id="PS50932">
    <property type="entry name" value="HTH_LACI_2"/>
    <property type="match status" value="1"/>
</dbReference>
<dbReference type="PATRIC" id="fig|937777.3.peg.4433"/>
<dbReference type="Gene3D" id="1.10.260.40">
    <property type="entry name" value="lambda repressor-like DNA-binding domains"/>
    <property type="match status" value="1"/>
</dbReference>
<dbReference type="CDD" id="cd01392">
    <property type="entry name" value="HTH_LacI"/>
    <property type="match status" value="1"/>
</dbReference>
<dbReference type="PANTHER" id="PTHR30146:SF155">
    <property type="entry name" value="ALANINE RACEMASE"/>
    <property type="match status" value="1"/>
</dbReference>
<dbReference type="Pfam" id="PF13377">
    <property type="entry name" value="Peripla_BP_3"/>
    <property type="match status" value="1"/>
</dbReference>
<proteinExistence type="predicted"/>
<dbReference type="Gene3D" id="3.40.50.2300">
    <property type="match status" value="2"/>
</dbReference>
<keyword evidence="7" id="KW-1185">Reference proteome</keyword>
<feature type="domain" description="HTH lacI-type" evidence="5">
    <location>
        <begin position="1"/>
        <end position="55"/>
    </location>
</feature>
<keyword evidence="6" id="KW-0614">Plasmid</keyword>
<organism evidence="6 7">
    <name type="scientific">Deinococcus peraridilitoris (strain DSM 19664 / LMG 22246 / CIP 109416 / KR-200)</name>
    <dbReference type="NCBI Taxonomy" id="937777"/>
    <lineage>
        <taxon>Bacteria</taxon>
        <taxon>Thermotogati</taxon>
        <taxon>Deinococcota</taxon>
        <taxon>Deinococci</taxon>
        <taxon>Deinococcales</taxon>
        <taxon>Deinococcaceae</taxon>
        <taxon>Deinococcus</taxon>
    </lineage>
</organism>
<dbReference type="EMBL" id="CP003384">
    <property type="protein sequence ID" value="AFZ69734.1"/>
    <property type="molecule type" value="Genomic_DNA"/>
</dbReference>
<name>L0A8I4_DEIPD</name>
<dbReference type="CDD" id="cd20010">
    <property type="entry name" value="PBP1_AglR-like"/>
    <property type="match status" value="1"/>
</dbReference>
<evidence type="ECO:0000256" key="1">
    <source>
        <dbReference type="ARBA" id="ARBA00023015"/>
    </source>
</evidence>
<reference evidence="7" key="1">
    <citation type="submission" date="2012-03" db="EMBL/GenBank/DDBJ databases">
        <title>Complete sequence of plasmid 2 of Deinococcus peraridilitoris DSM 19664.</title>
        <authorList>
            <person name="Lucas S."/>
            <person name="Copeland A."/>
            <person name="Lapidus A."/>
            <person name="Glavina del Rio T."/>
            <person name="Dalin E."/>
            <person name="Tice H."/>
            <person name="Bruce D."/>
            <person name="Goodwin L."/>
            <person name="Pitluck S."/>
            <person name="Peters L."/>
            <person name="Mikhailova N."/>
            <person name="Lu M."/>
            <person name="Kyrpides N."/>
            <person name="Mavromatis K."/>
            <person name="Ivanova N."/>
            <person name="Brettin T."/>
            <person name="Detter J.C."/>
            <person name="Han C."/>
            <person name="Larimer F."/>
            <person name="Land M."/>
            <person name="Hauser L."/>
            <person name="Markowitz V."/>
            <person name="Cheng J.-F."/>
            <person name="Hugenholtz P."/>
            <person name="Woyke T."/>
            <person name="Wu D."/>
            <person name="Pukall R."/>
            <person name="Steenblock K."/>
            <person name="Brambilla E."/>
            <person name="Klenk H.-P."/>
            <person name="Eisen J.A."/>
        </authorList>
    </citation>
    <scope>NUCLEOTIDE SEQUENCE [LARGE SCALE GENOMIC DNA]</scope>
    <source>
        <strain evidence="7">DSM 19664 / LMG 22246 / CIP 109416 / KR-200</strain>
        <plasmid evidence="7">Plasmid pDEIPE02</plasmid>
    </source>
</reference>
<evidence type="ECO:0000313" key="6">
    <source>
        <dbReference type="EMBL" id="AFZ69734.1"/>
    </source>
</evidence>
<evidence type="ECO:0000256" key="3">
    <source>
        <dbReference type="ARBA" id="ARBA00023163"/>
    </source>
</evidence>
<dbReference type="InterPro" id="IPR000843">
    <property type="entry name" value="HTH_LacI"/>
</dbReference>
<evidence type="ECO:0000256" key="4">
    <source>
        <dbReference type="SAM" id="MobiDB-lite"/>
    </source>
</evidence>
<feature type="region of interest" description="Disordered" evidence="4">
    <location>
        <begin position="334"/>
        <end position="368"/>
    </location>
</feature>
<sequence length="368" mass="40116">MNLKRLSHHLGLSATTVSRALAGYNDVNEETRQRVIEAAREFNYQPNRAAQRLRLGKSDAIGLVLPVPPQQFASPFFSELIAGIGEVLAQAGLDLLVTACPPGPQETEYYRRMIQGKRVDGAIVVRTRVHDERVTFLQTAGVPFVTHGRTKTNVPYAYLDVDGERGFYEAARFLLELGHTRIALINAPEPLSIHAVRHAGYVRALRETGLELNPALLFTGDLDEVGGHRAAEVLLKGPNPPTAFLCVNDLTAFGVMHGVADLGLQVGKDVSVIGYEDLPFARYSNPPLTTLSTSSRKAGQHLARMQLQLLSGVSPAELQELWAPELVLRASHAPVPTHPEDHTSSAAISPHSPRQARSIPSSSRPQHD</sequence>
<keyword evidence="1" id="KW-0805">Transcription regulation</keyword>
<evidence type="ECO:0000256" key="2">
    <source>
        <dbReference type="ARBA" id="ARBA00023125"/>
    </source>
</evidence>
<keyword evidence="3" id="KW-0804">Transcription</keyword>
<dbReference type="SUPFAM" id="SSF47413">
    <property type="entry name" value="lambda repressor-like DNA-binding domains"/>
    <property type="match status" value="1"/>
</dbReference>
<dbReference type="KEGG" id="dpd:Deipe_4399"/>
<evidence type="ECO:0000259" key="5">
    <source>
        <dbReference type="PROSITE" id="PS50932"/>
    </source>
</evidence>
<geneLocation type="plasmid" evidence="6 7">
    <name>pDEIPE02</name>
</geneLocation>
<dbReference type="InterPro" id="IPR010982">
    <property type="entry name" value="Lambda_DNA-bd_dom_sf"/>
</dbReference>
<dbReference type="HOGENOM" id="CLU_037628_6_1_0"/>
<feature type="compositionally biased region" description="Polar residues" evidence="4">
    <location>
        <begin position="358"/>
        <end position="368"/>
    </location>
</feature>
<protein>
    <submittedName>
        <fullName evidence="6">Transcriptional regulator</fullName>
    </submittedName>
</protein>
<dbReference type="AlphaFoldDB" id="L0A8I4"/>
<dbReference type="Proteomes" id="UP000010467">
    <property type="component" value="Plasmid pDEIPE02"/>
</dbReference>